<dbReference type="eggNOG" id="ENOG502RH80">
    <property type="taxonomic scope" value="Eukaryota"/>
</dbReference>
<dbReference type="VEuPathDB" id="AmoebaDB:DICPUDRAFT_19119"/>
<dbReference type="InParanoid" id="F0ZSB6"/>
<keyword evidence="3" id="KW-1185">Reference proteome</keyword>
<dbReference type="FunCoup" id="F0ZSB6">
    <property type="interactions" value="398"/>
</dbReference>
<dbReference type="RefSeq" id="XP_003290318.1">
    <property type="nucleotide sequence ID" value="XM_003290270.1"/>
</dbReference>
<feature type="transmembrane region" description="Helical" evidence="1">
    <location>
        <begin position="247"/>
        <end position="265"/>
    </location>
</feature>
<evidence type="ECO:0000313" key="3">
    <source>
        <dbReference type="Proteomes" id="UP000001064"/>
    </source>
</evidence>
<dbReference type="OrthoDB" id="23490at2759"/>
<proteinExistence type="predicted"/>
<feature type="non-terminal residue" evidence="2">
    <location>
        <position position="1"/>
    </location>
</feature>
<feature type="transmembrane region" description="Helical" evidence="1">
    <location>
        <begin position="300"/>
        <end position="322"/>
    </location>
</feature>
<dbReference type="AlphaFoldDB" id="F0ZSB6"/>
<dbReference type="GeneID" id="10504664"/>
<protein>
    <submittedName>
        <fullName evidence="2">Uncharacterized protein</fullName>
    </submittedName>
</protein>
<accession>F0ZSB6</accession>
<feature type="transmembrane region" description="Helical" evidence="1">
    <location>
        <begin position="18"/>
        <end position="39"/>
    </location>
</feature>
<evidence type="ECO:0000256" key="1">
    <source>
        <dbReference type="SAM" id="Phobius"/>
    </source>
</evidence>
<organism evidence="2 3">
    <name type="scientific">Dictyostelium purpureum</name>
    <name type="common">Slime mold</name>
    <dbReference type="NCBI Taxonomy" id="5786"/>
    <lineage>
        <taxon>Eukaryota</taxon>
        <taxon>Amoebozoa</taxon>
        <taxon>Evosea</taxon>
        <taxon>Eumycetozoa</taxon>
        <taxon>Dictyostelia</taxon>
        <taxon>Dictyosteliales</taxon>
        <taxon>Dictyosteliaceae</taxon>
        <taxon>Dictyostelium</taxon>
    </lineage>
</organism>
<evidence type="ECO:0000313" key="2">
    <source>
        <dbReference type="EMBL" id="EGC33162.1"/>
    </source>
</evidence>
<dbReference type="OMA" id="PVIETIY"/>
<dbReference type="KEGG" id="dpp:DICPUDRAFT_19119"/>
<sequence length="332" mass="38214">LVFLFFGIGRRLYSKQSIVLSVGLSIKLLLSSVFVWDYINFTEGVKYDYKKDSIAFSTLFNYLSSKLPTTTTTKELIQNYLSDRIEYLNTYHLYIIISFFSILVYIVFVVYNIYGLEYKKNSNNSQQLPDALNNLRNKLIELFFNGKKIVIVEMIALVWIFSMVFMILQHSLVESYINDTGKSKKVLILSLLSLIALGYLLLNIRNRTGNLVTDNENGKEKSTSSSSTIAISKKIAINQMNNTLSQFLYYTTLYYFVIVIVYYSLTISSGFWTASTVLQTTKKSSSYPIPLSPFHLLSNILPVIETIYSIAYLINIINLLRFNNQIYNLDKK</sequence>
<keyword evidence="1" id="KW-1133">Transmembrane helix</keyword>
<reference evidence="3" key="1">
    <citation type="journal article" date="2011" name="Genome Biol.">
        <title>Comparative genomics of the social amoebae Dictyostelium discoideum and Dictyostelium purpureum.</title>
        <authorList>
            <consortium name="US DOE Joint Genome Institute (JGI-PGF)"/>
            <person name="Sucgang R."/>
            <person name="Kuo A."/>
            <person name="Tian X."/>
            <person name="Salerno W."/>
            <person name="Parikh A."/>
            <person name="Feasley C.L."/>
            <person name="Dalin E."/>
            <person name="Tu H."/>
            <person name="Huang E."/>
            <person name="Barry K."/>
            <person name="Lindquist E."/>
            <person name="Shapiro H."/>
            <person name="Bruce D."/>
            <person name="Schmutz J."/>
            <person name="Salamov A."/>
            <person name="Fey P."/>
            <person name="Gaudet P."/>
            <person name="Anjard C."/>
            <person name="Babu M.M."/>
            <person name="Basu S."/>
            <person name="Bushmanova Y."/>
            <person name="van der Wel H."/>
            <person name="Katoh-Kurasawa M."/>
            <person name="Dinh C."/>
            <person name="Coutinho P.M."/>
            <person name="Saito T."/>
            <person name="Elias M."/>
            <person name="Schaap P."/>
            <person name="Kay R.R."/>
            <person name="Henrissat B."/>
            <person name="Eichinger L."/>
            <person name="Rivero F."/>
            <person name="Putnam N.H."/>
            <person name="West C.M."/>
            <person name="Loomis W.F."/>
            <person name="Chisholm R.L."/>
            <person name="Shaulsky G."/>
            <person name="Strassmann J.E."/>
            <person name="Queller D.C."/>
            <person name="Kuspa A."/>
            <person name="Grigoriev I.V."/>
        </authorList>
    </citation>
    <scope>NUCLEOTIDE SEQUENCE [LARGE SCALE GENOMIC DNA]</scope>
    <source>
        <strain evidence="3">QSDP1</strain>
    </source>
</reference>
<feature type="non-terminal residue" evidence="2">
    <location>
        <position position="332"/>
    </location>
</feature>
<feature type="transmembrane region" description="Helical" evidence="1">
    <location>
        <begin position="149"/>
        <end position="173"/>
    </location>
</feature>
<dbReference type="Proteomes" id="UP000001064">
    <property type="component" value="Unassembled WGS sequence"/>
</dbReference>
<feature type="transmembrane region" description="Helical" evidence="1">
    <location>
        <begin position="91"/>
        <end position="114"/>
    </location>
</feature>
<keyword evidence="1" id="KW-0812">Transmembrane</keyword>
<dbReference type="EMBL" id="GL871155">
    <property type="protein sequence ID" value="EGC33162.1"/>
    <property type="molecule type" value="Genomic_DNA"/>
</dbReference>
<feature type="transmembrane region" description="Helical" evidence="1">
    <location>
        <begin position="185"/>
        <end position="202"/>
    </location>
</feature>
<gene>
    <name evidence="2" type="ORF">DICPUDRAFT_19119</name>
</gene>
<keyword evidence="1" id="KW-0472">Membrane</keyword>
<name>F0ZSB6_DICPU</name>